<keyword evidence="2 7" id="KW-0444">Lipid biosynthesis</keyword>
<dbReference type="EMBL" id="CP030918">
    <property type="protein sequence ID" value="AXC49152.1"/>
    <property type="molecule type" value="Genomic_DNA"/>
</dbReference>
<keyword evidence="4 7" id="KW-0443">Lipid metabolism</keyword>
<keyword evidence="7" id="KW-0963">Cytoplasm</keyword>
<evidence type="ECO:0000256" key="9">
    <source>
        <dbReference type="PIRSR" id="PIRSR000114-2"/>
    </source>
</evidence>
<feature type="active site" description="Proton acceptor" evidence="7 8">
    <location>
        <position position="180"/>
    </location>
</feature>
<feature type="binding site" evidence="10">
    <location>
        <position position="244"/>
    </location>
    <ligand>
        <name>NAD(+)</name>
        <dbReference type="ChEBI" id="CHEBI:57540"/>
    </ligand>
</feature>
<keyword evidence="7" id="KW-0547">Nucleotide-binding</keyword>
<dbReference type="GO" id="GO:0005975">
    <property type="term" value="P:carbohydrate metabolic process"/>
    <property type="evidence" value="ECO:0007669"/>
    <property type="project" value="InterPro"/>
</dbReference>
<dbReference type="EC" id="1.1.1.94" evidence="7"/>
<comment type="caution">
    <text evidence="7">Lacks conserved residue(s) required for the propagation of feature annotation.</text>
</comment>
<keyword evidence="7 10" id="KW-0520">NAD</keyword>
<dbReference type="AlphaFoldDB" id="A0A344PIE7"/>
<dbReference type="PROSITE" id="PS00957">
    <property type="entry name" value="NAD_G3PDH"/>
    <property type="match status" value="1"/>
</dbReference>
<evidence type="ECO:0000259" key="13">
    <source>
        <dbReference type="Pfam" id="PF01210"/>
    </source>
</evidence>
<keyword evidence="7" id="KW-0521">NADP</keyword>
<dbReference type="GO" id="GO:0141153">
    <property type="term" value="F:glycerol-3-phosphate dehydrogenase (NADP+) activity"/>
    <property type="evidence" value="ECO:0007669"/>
    <property type="project" value="RHEA"/>
</dbReference>
<dbReference type="SUPFAM" id="SSF48179">
    <property type="entry name" value="6-phosphogluconate dehydrogenase C-terminal domain-like"/>
    <property type="match status" value="1"/>
</dbReference>
<dbReference type="OrthoDB" id="9812273at2"/>
<feature type="binding site" evidence="9">
    <location>
        <begin position="244"/>
        <end position="245"/>
    </location>
    <ligand>
        <name>substrate</name>
    </ligand>
</feature>
<evidence type="ECO:0000256" key="12">
    <source>
        <dbReference type="RuleBase" id="RU000439"/>
    </source>
</evidence>
<proteinExistence type="inferred from homology"/>
<dbReference type="Pfam" id="PF07479">
    <property type="entry name" value="NAD_Gly3P_dh_C"/>
    <property type="match status" value="1"/>
</dbReference>
<dbReference type="PANTHER" id="PTHR11728:SF1">
    <property type="entry name" value="GLYCEROL-3-PHOSPHATE DEHYDROGENASE [NAD(+)] 2, CHLOROPLASTIC"/>
    <property type="match status" value="1"/>
</dbReference>
<feature type="domain" description="Glycerol-3-phosphate dehydrogenase NAD-dependent N-terminal" evidence="13">
    <location>
        <begin position="6"/>
        <end position="150"/>
    </location>
</feature>
<comment type="catalytic activity">
    <reaction evidence="7">
        <text>sn-glycerol 3-phosphate + NAD(+) = dihydroxyacetone phosphate + NADH + H(+)</text>
        <dbReference type="Rhea" id="RHEA:11092"/>
        <dbReference type="ChEBI" id="CHEBI:15378"/>
        <dbReference type="ChEBI" id="CHEBI:57540"/>
        <dbReference type="ChEBI" id="CHEBI:57597"/>
        <dbReference type="ChEBI" id="CHEBI:57642"/>
        <dbReference type="ChEBI" id="CHEBI:57945"/>
        <dbReference type="EC" id="1.1.1.94"/>
    </reaction>
</comment>
<dbReference type="Proteomes" id="UP000252023">
    <property type="component" value="Chromosome"/>
</dbReference>
<sequence length="315" mass="31895">MSGPDIAIVGAGAFGSALALALAPTRRVVLWGRNPPRWPAGADLTEKPRTDDAGLTVTTDLAQATAPITLLALPAQALRPFLSQHGPALSGALVSTAKGIDLETLEGPSRSIARACPGAVIAVLTGPSFAADIARGLPTALTLACADPQAEAIQHALATPTLRLYRTADVTGAELGGALKNVIAIAAGAAIGAGFGDSARAAIVTRGFAEMTRLATRLGAEAETLVGLSGLGDLILTSTSDQSRNFRYGLSLGRGQTFDAGVTVEGAATARAVARLAPRVDVEMPVASQVAALSEGRTTIAAALATLLNRPLREE</sequence>
<dbReference type="GO" id="GO:0006650">
    <property type="term" value="P:glycerophospholipid metabolic process"/>
    <property type="evidence" value="ECO:0007669"/>
    <property type="project" value="UniProtKB-UniRule"/>
</dbReference>
<keyword evidence="3 7" id="KW-0560">Oxidoreductase</keyword>
<comment type="pathway">
    <text evidence="7">Membrane lipid metabolism; glycerophospholipid metabolism.</text>
</comment>
<evidence type="ECO:0000313" key="15">
    <source>
        <dbReference type="EMBL" id="AXC49152.1"/>
    </source>
</evidence>
<dbReference type="GO" id="GO:0141152">
    <property type="term" value="F:glycerol-3-phosphate dehydrogenase (NAD+) activity"/>
    <property type="evidence" value="ECO:0007669"/>
    <property type="project" value="RHEA"/>
</dbReference>
<evidence type="ECO:0000256" key="6">
    <source>
        <dbReference type="ARBA" id="ARBA00023264"/>
    </source>
</evidence>
<dbReference type="InterPro" id="IPR006168">
    <property type="entry name" value="G3P_DH_NAD-dep"/>
</dbReference>
<feature type="binding site" evidence="7">
    <location>
        <position position="265"/>
    </location>
    <ligand>
        <name>NADPH</name>
        <dbReference type="ChEBI" id="CHEBI:57783"/>
    </ligand>
</feature>
<protein>
    <recommendedName>
        <fullName evidence="7">Glycerol-3-phosphate dehydrogenase [NAD(P)+]</fullName>
        <ecNumber evidence="7">1.1.1.94</ecNumber>
    </recommendedName>
    <alternativeName>
        <fullName evidence="7">NAD(P)(+)-dependent glycerol-3-phosphate dehydrogenase</fullName>
    </alternativeName>
    <alternativeName>
        <fullName evidence="7">NAD(P)H-dependent dihydroxyacetone-phosphate reductase</fullName>
    </alternativeName>
</protein>
<dbReference type="PANTHER" id="PTHR11728">
    <property type="entry name" value="GLYCEROL-3-PHOSPHATE DEHYDROGENASE"/>
    <property type="match status" value="1"/>
</dbReference>
<comment type="subcellular location">
    <subcellularLocation>
        <location evidence="7">Cytoplasm</location>
    </subcellularLocation>
</comment>
<feature type="domain" description="Glycerol-3-phosphate dehydrogenase NAD-dependent C-terminal" evidence="14">
    <location>
        <begin position="169"/>
        <end position="303"/>
    </location>
</feature>
<dbReference type="HAMAP" id="MF_00394">
    <property type="entry name" value="NAD_Glyc3P_dehydrog"/>
    <property type="match status" value="1"/>
</dbReference>
<evidence type="ECO:0000259" key="14">
    <source>
        <dbReference type="Pfam" id="PF07479"/>
    </source>
</evidence>
<dbReference type="GO" id="GO:0051287">
    <property type="term" value="F:NAD binding"/>
    <property type="evidence" value="ECO:0007669"/>
    <property type="project" value="InterPro"/>
</dbReference>
<evidence type="ECO:0000256" key="3">
    <source>
        <dbReference type="ARBA" id="ARBA00023002"/>
    </source>
</evidence>
<dbReference type="InterPro" id="IPR008927">
    <property type="entry name" value="6-PGluconate_DH-like_C_sf"/>
</dbReference>
<feature type="binding site" evidence="7">
    <location>
        <position position="243"/>
    </location>
    <ligand>
        <name>sn-glycerol 3-phosphate</name>
        <dbReference type="ChEBI" id="CHEBI:57597"/>
    </ligand>
</feature>
<evidence type="ECO:0000256" key="11">
    <source>
        <dbReference type="RuleBase" id="RU000437"/>
    </source>
</evidence>
<dbReference type="PIRSF" id="PIRSF000114">
    <property type="entry name" value="Glycerol-3-P_dh"/>
    <property type="match status" value="1"/>
</dbReference>
<keyword evidence="5 7" id="KW-0594">Phospholipid biosynthesis</keyword>
<evidence type="ECO:0000256" key="8">
    <source>
        <dbReference type="PIRSR" id="PIRSR000114-1"/>
    </source>
</evidence>
<feature type="binding site" evidence="10">
    <location>
        <position position="130"/>
    </location>
    <ligand>
        <name>NAD(+)</name>
        <dbReference type="ChEBI" id="CHEBI:57540"/>
    </ligand>
</feature>
<dbReference type="GO" id="GO:0008654">
    <property type="term" value="P:phospholipid biosynthetic process"/>
    <property type="evidence" value="ECO:0007669"/>
    <property type="project" value="UniProtKB-KW"/>
</dbReference>
<keyword evidence="16" id="KW-1185">Reference proteome</keyword>
<feature type="binding site" evidence="7">
    <location>
        <position position="33"/>
    </location>
    <ligand>
        <name>NADPH</name>
        <dbReference type="ChEBI" id="CHEBI:57783"/>
    </ligand>
</feature>
<dbReference type="GO" id="GO:0005829">
    <property type="term" value="C:cytosol"/>
    <property type="evidence" value="ECO:0007669"/>
    <property type="project" value="TreeGrafter"/>
</dbReference>
<dbReference type="UniPathway" id="UPA00940"/>
<dbReference type="Gene3D" id="1.10.1040.10">
    <property type="entry name" value="N-(1-d-carboxylethyl)-l-norvaline Dehydrogenase, domain 2"/>
    <property type="match status" value="1"/>
</dbReference>
<dbReference type="InterPro" id="IPR036291">
    <property type="entry name" value="NAD(P)-bd_dom_sf"/>
</dbReference>
<feature type="binding site" evidence="7">
    <location>
        <position position="98"/>
    </location>
    <ligand>
        <name>sn-glycerol 3-phosphate</name>
        <dbReference type="ChEBI" id="CHEBI:57597"/>
    </ligand>
</feature>
<gene>
    <name evidence="7" type="primary">gpsA</name>
    <name evidence="15" type="ORF">DRW48_05160</name>
</gene>
<dbReference type="RefSeq" id="WP_114075471.1">
    <property type="nucleotide sequence ID" value="NZ_CP030918.1"/>
</dbReference>
<feature type="binding site" evidence="7">
    <location>
        <position position="98"/>
    </location>
    <ligand>
        <name>NADPH</name>
        <dbReference type="ChEBI" id="CHEBI:57783"/>
    </ligand>
</feature>
<evidence type="ECO:0000256" key="1">
    <source>
        <dbReference type="ARBA" id="ARBA00011009"/>
    </source>
</evidence>
<dbReference type="GO" id="GO:0046167">
    <property type="term" value="P:glycerol-3-phosphate biosynthetic process"/>
    <property type="evidence" value="ECO:0007669"/>
    <property type="project" value="UniProtKB-UniRule"/>
</dbReference>
<feature type="binding site" evidence="7">
    <location>
        <position position="128"/>
    </location>
    <ligand>
        <name>sn-glycerol 3-phosphate</name>
        <dbReference type="ChEBI" id="CHEBI:57597"/>
    </ligand>
</feature>
<keyword evidence="6 7" id="KW-1208">Phospholipid metabolism</keyword>
<feature type="binding site" evidence="7">
    <location>
        <position position="245"/>
    </location>
    <ligand>
        <name>sn-glycerol 3-phosphate</name>
        <dbReference type="ChEBI" id="CHEBI:57597"/>
    </ligand>
</feature>
<comment type="catalytic activity">
    <reaction evidence="7 12">
        <text>sn-glycerol 3-phosphate + NADP(+) = dihydroxyacetone phosphate + NADPH + H(+)</text>
        <dbReference type="Rhea" id="RHEA:11096"/>
        <dbReference type="ChEBI" id="CHEBI:15378"/>
        <dbReference type="ChEBI" id="CHEBI:57597"/>
        <dbReference type="ChEBI" id="CHEBI:57642"/>
        <dbReference type="ChEBI" id="CHEBI:57783"/>
        <dbReference type="ChEBI" id="CHEBI:58349"/>
        <dbReference type="EC" id="1.1.1.94"/>
    </reaction>
</comment>
<feature type="binding site" evidence="7">
    <location>
        <position position="180"/>
    </location>
    <ligand>
        <name>sn-glycerol 3-phosphate</name>
        <dbReference type="ChEBI" id="CHEBI:57597"/>
    </ligand>
</feature>
<name>A0A344PIE7_9RHOB</name>
<feature type="binding site" evidence="7">
    <location>
        <position position="233"/>
    </location>
    <ligand>
        <name>sn-glycerol 3-phosphate</name>
        <dbReference type="ChEBI" id="CHEBI:57597"/>
    </ligand>
</feature>
<feature type="binding site" evidence="7">
    <location>
        <position position="130"/>
    </location>
    <ligand>
        <name>NADPH</name>
        <dbReference type="ChEBI" id="CHEBI:57783"/>
    </ligand>
</feature>
<dbReference type="Pfam" id="PF01210">
    <property type="entry name" value="NAD_Gly3P_dh_N"/>
    <property type="match status" value="1"/>
</dbReference>
<feature type="binding site" evidence="9">
    <location>
        <position position="98"/>
    </location>
    <ligand>
        <name>substrate</name>
    </ligand>
</feature>
<evidence type="ECO:0000313" key="16">
    <source>
        <dbReference type="Proteomes" id="UP000252023"/>
    </source>
</evidence>
<feature type="binding site" evidence="7">
    <location>
        <position position="14"/>
    </location>
    <ligand>
        <name>NADPH</name>
        <dbReference type="ChEBI" id="CHEBI:57783"/>
    </ligand>
</feature>
<feature type="binding site" evidence="7">
    <location>
        <position position="244"/>
    </location>
    <ligand>
        <name>NADPH</name>
        <dbReference type="ChEBI" id="CHEBI:57783"/>
    </ligand>
</feature>
<dbReference type="Gene3D" id="3.40.50.720">
    <property type="entry name" value="NAD(P)-binding Rossmann-like Domain"/>
    <property type="match status" value="1"/>
</dbReference>
<evidence type="ECO:0000256" key="5">
    <source>
        <dbReference type="ARBA" id="ARBA00023209"/>
    </source>
</evidence>
<dbReference type="NCBIfam" id="NF000940">
    <property type="entry name" value="PRK00094.1-2"/>
    <property type="match status" value="1"/>
</dbReference>
<dbReference type="KEGG" id="pars:DRW48_05160"/>
<dbReference type="NCBIfam" id="NF000942">
    <property type="entry name" value="PRK00094.1-4"/>
    <property type="match status" value="1"/>
</dbReference>
<evidence type="ECO:0000256" key="4">
    <source>
        <dbReference type="ARBA" id="ARBA00023098"/>
    </source>
</evidence>
<dbReference type="InterPro" id="IPR006109">
    <property type="entry name" value="G3P_DH_NAD-dep_C"/>
</dbReference>
<accession>A0A344PIE7</accession>
<feature type="binding site" evidence="7">
    <location>
        <position position="244"/>
    </location>
    <ligand>
        <name>sn-glycerol 3-phosphate</name>
        <dbReference type="ChEBI" id="CHEBI:57597"/>
    </ligand>
</feature>
<reference evidence="16" key="1">
    <citation type="submission" date="2018-07" db="EMBL/GenBank/DDBJ databases">
        <title>Genome sequencing of Paracoccus sp. SC2-6.</title>
        <authorList>
            <person name="Heo J."/>
            <person name="Kim S.-J."/>
            <person name="Kwon S.-W."/>
        </authorList>
    </citation>
    <scope>NUCLEOTIDE SEQUENCE [LARGE SCALE GENOMIC DNA]</scope>
    <source>
        <strain evidence="16">SC2-6</strain>
    </source>
</reference>
<dbReference type="InterPro" id="IPR011128">
    <property type="entry name" value="G3P_DH_NAD-dep_N"/>
</dbReference>
<evidence type="ECO:0000256" key="10">
    <source>
        <dbReference type="PIRSR" id="PIRSR000114-3"/>
    </source>
</evidence>
<evidence type="ECO:0000256" key="2">
    <source>
        <dbReference type="ARBA" id="ARBA00022516"/>
    </source>
</evidence>
<evidence type="ECO:0000256" key="7">
    <source>
        <dbReference type="HAMAP-Rule" id="MF_00394"/>
    </source>
</evidence>
<feature type="binding site" evidence="10">
    <location>
        <begin position="10"/>
        <end position="15"/>
    </location>
    <ligand>
        <name>NAD(+)</name>
        <dbReference type="ChEBI" id="CHEBI:57540"/>
    </ligand>
</feature>
<dbReference type="GO" id="GO:0046168">
    <property type="term" value="P:glycerol-3-phosphate catabolic process"/>
    <property type="evidence" value="ECO:0007669"/>
    <property type="project" value="InterPro"/>
</dbReference>
<organism evidence="15 16">
    <name type="scientific">Paracoccus suum</name>
    <dbReference type="NCBI Taxonomy" id="2259340"/>
    <lineage>
        <taxon>Bacteria</taxon>
        <taxon>Pseudomonadati</taxon>
        <taxon>Pseudomonadota</taxon>
        <taxon>Alphaproteobacteria</taxon>
        <taxon>Rhodobacterales</taxon>
        <taxon>Paracoccaceae</taxon>
        <taxon>Paracoccus</taxon>
    </lineage>
</organism>
<comment type="function">
    <text evidence="7">Catalyzes the reduction of the glycolytic intermediate dihydroxyacetone phosphate (DHAP) to sn-glycerol 3-phosphate (G3P), the key precursor for phospholipid synthesis.</text>
</comment>
<comment type="similarity">
    <text evidence="1 7 11">Belongs to the NAD-dependent glycerol-3-phosphate dehydrogenase family.</text>
</comment>
<feature type="binding site" evidence="7">
    <location>
        <position position="126"/>
    </location>
    <ligand>
        <name>sn-glycerol 3-phosphate</name>
        <dbReference type="ChEBI" id="CHEBI:57597"/>
    </ligand>
</feature>
<dbReference type="SUPFAM" id="SSF51735">
    <property type="entry name" value="NAD(P)-binding Rossmann-fold domains"/>
    <property type="match status" value="1"/>
</dbReference>
<dbReference type="PRINTS" id="PR00077">
    <property type="entry name" value="GPDHDRGNASE"/>
</dbReference>
<dbReference type="InterPro" id="IPR013328">
    <property type="entry name" value="6PGD_dom2"/>
</dbReference>